<dbReference type="RefSeq" id="WP_006617763.1">
    <property type="nucleotide sequence ID" value="NZ_BIMW01000034.1"/>
</dbReference>
<dbReference type="GeneID" id="301681682"/>
<evidence type="ECO:0000313" key="2">
    <source>
        <dbReference type="Proteomes" id="UP000326169"/>
    </source>
</evidence>
<accession>A0A5M3T400</accession>
<keyword evidence="2" id="KW-1185">Reference proteome</keyword>
<reference evidence="1 2" key="1">
    <citation type="journal article" date="2019" name="J Genomics">
        <title>The Draft Genome of a Hydrogen-producing Cyanobacterium, Arthrospira platensis NIES-46.</title>
        <authorList>
            <person name="Suzuki S."/>
            <person name="Yamaguchi H."/>
            <person name="Kawachi M."/>
        </authorList>
    </citation>
    <scope>NUCLEOTIDE SEQUENCE [LARGE SCALE GENOMIC DNA]</scope>
    <source>
        <strain evidence="1 2">NIES-46</strain>
    </source>
</reference>
<comment type="caution">
    <text evidence="1">The sequence shown here is derived from an EMBL/GenBank/DDBJ whole genome shotgun (WGS) entry which is preliminary data.</text>
</comment>
<evidence type="ECO:0000313" key="1">
    <source>
        <dbReference type="EMBL" id="GCE92708.1"/>
    </source>
</evidence>
<organism evidence="1 2">
    <name type="scientific">Limnospira platensis NIES-46</name>
    <dbReference type="NCBI Taxonomy" id="1236695"/>
    <lineage>
        <taxon>Bacteria</taxon>
        <taxon>Bacillati</taxon>
        <taxon>Cyanobacteriota</taxon>
        <taxon>Cyanophyceae</taxon>
        <taxon>Oscillatoriophycideae</taxon>
        <taxon>Oscillatoriales</taxon>
        <taxon>Sirenicapillariaceae</taxon>
        <taxon>Limnospira</taxon>
    </lineage>
</organism>
<sequence length="172" mass="19895">MINNPPKTVLVAQISKPQQMIWNLILSSQGLSVYNYYKSSHLQLLLQKKSLINQLPDLCIVDVMYFIKQEQSPYEFCRWCNFNYPEVQVILTHETAAKVSQAERLWAIRQGAQDLLPGFPALHLRAEIILGLQRVLEVLDLLPIDQIELGSVFAKIQKIMFNYHQLDRLNMG</sequence>
<evidence type="ECO:0008006" key="3">
    <source>
        <dbReference type="Google" id="ProtNLM"/>
    </source>
</evidence>
<dbReference type="EMBL" id="BIMW01000034">
    <property type="protein sequence ID" value="GCE92708.1"/>
    <property type="molecule type" value="Genomic_DNA"/>
</dbReference>
<proteinExistence type="predicted"/>
<protein>
    <recommendedName>
        <fullName evidence="3">Response regulator receiver domain protein</fullName>
    </recommendedName>
</protein>
<gene>
    <name evidence="1" type="ORF">NIES46_07490</name>
</gene>
<name>A0A5M3T400_LIMPL</name>
<dbReference type="Proteomes" id="UP000326169">
    <property type="component" value="Unassembled WGS sequence"/>
</dbReference>